<sequence length="137" mass="13854">MTLAIPSTHNDARLAATLAYADAGPAAGRARIAFYDTVQPPLGAAPGGAPLVEIVLARPCARIVAHVLVLQQQSATGDQIAVSGEVTWGRWLSADGTLVADGRVTDDAGDGDFRIAGTAGTALYAGGRLVLGDSTIS</sequence>
<name>A0A318SL56_9BURK</name>
<gene>
    <name evidence="1" type="ORF">DFQ15_101163</name>
</gene>
<dbReference type="RefSeq" id="WP_110464134.1">
    <property type="nucleotide sequence ID" value="NZ_JAMOFZ010000002.1"/>
</dbReference>
<protein>
    <submittedName>
        <fullName evidence="1">Uncharacterized protein</fullName>
    </submittedName>
</protein>
<dbReference type="OrthoDB" id="8811731at2"/>
<dbReference type="Proteomes" id="UP000247540">
    <property type="component" value="Unassembled WGS sequence"/>
</dbReference>
<proteinExistence type="predicted"/>
<dbReference type="EMBL" id="QJTC01000001">
    <property type="protein sequence ID" value="PYE79843.1"/>
    <property type="molecule type" value="Genomic_DNA"/>
</dbReference>
<evidence type="ECO:0000313" key="1">
    <source>
        <dbReference type="EMBL" id="PYE79843.1"/>
    </source>
</evidence>
<comment type="caution">
    <text evidence="1">The sequence shown here is derived from an EMBL/GenBank/DDBJ whole genome shotgun (WGS) entry which is preliminary data.</text>
</comment>
<keyword evidence="2" id="KW-1185">Reference proteome</keyword>
<reference evidence="1 2" key="1">
    <citation type="submission" date="2018-06" db="EMBL/GenBank/DDBJ databases">
        <title>Genomic Encyclopedia of Type Strains, Phase III (KMG-III): the genomes of soil and plant-associated and newly described type strains.</title>
        <authorList>
            <person name="Whitman W."/>
        </authorList>
    </citation>
    <scope>NUCLEOTIDE SEQUENCE [LARGE SCALE GENOMIC DNA]</scope>
    <source>
        <strain evidence="1 2">CECT 7646</strain>
    </source>
</reference>
<accession>A0A318SL56</accession>
<organism evidence="1 2">
    <name type="scientific">Xylophilus ampelinus</name>
    <dbReference type="NCBI Taxonomy" id="54067"/>
    <lineage>
        <taxon>Bacteria</taxon>
        <taxon>Pseudomonadati</taxon>
        <taxon>Pseudomonadota</taxon>
        <taxon>Betaproteobacteria</taxon>
        <taxon>Burkholderiales</taxon>
        <taxon>Xylophilus</taxon>
    </lineage>
</organism>
<dbReference type="AlphaFoldDB" id="A0A318SL56"/>
<evidence type="ECO:0000313" key="2">
    <source>
        <dbReference type="Proteomes" id="UP000247540"/>
    </source>
</evidence>